<dbReference type="KEGG" id="ebla:JGUZn3_16950"/>
<gene>
    <name evidence="2" type="ORF">JGUZn3_16950</name>
</gene>
<dbReference type="RefSeq" id="WP_203413132.1">
    <property type="nucleotide sequence ID" value="NZ_CP060244.1"/>
</dbReference>
<protein>
    <recommendedName>
        <fullName evidence="4">DUF3108 domain-containing protein</fullName>
    </recommendedName>
</protein>
<keyword evidence="3" id="KW-1185">Reference proteome</keyword>
<dbReference type="Pfam" id="PF11306">
    <property type="entry name" value="DUF3108"/>
    <property type="match status" value="1"/>
</dbReference>
<keyword evidence="1" id="KW-0732">Signal</keyword>
<name>A0A7H1NT03_9PROT</name>
<reference evidence="2 3" key="1">
    <citation type="submission" date="2020-08" db="EMBL/GenBank/DDBJ databases">
        <title>Complete genome sequence of Entomobacter blattae G55GP.</title>
        <authorList>
            <person name="Poehlein A."/>
            <person name="Guzman J."/>
            <person name="Daniel R."/>
            <person name="Vilcinskas A."/>
        </authorList>
    </citation>
    <scope>NUCLEOTIDE SEQUENCE [LARGE SCALE GENOMIC DNA]</scope>
    <source>
        <strain evidence="2 3">G55GP</strain>
    </source>
</reference>
<evidence type="ECO:0000313" key="3">
    <source>
        <dbReference type="Proteomes" id="UP000516349"/>
    </source>
</evidence>
<sequence>MKVKKTAWVLFLGFSYLWTVPLTSPSYAAPKNSSTSEPVKLVYAVYNKGFHVLDLNAQYRLADWGYTGQVRLHTIGVFGFFVHIDTYTTASGRFLNDGSLQPVSYDSSGYSRGTLRHTVLGFDHNITSVKLITPPDDPDREKISSAEMQHTIDMLSGMALLLHKVQTQNTCNGVVTLFDGVRLTTMKATTQGNVQIPEDDRNEYTGQALECDFVGQQIKGFIKDSPNLEKLRQPQIGKAWFQPVGSYGKIPVRVEFHHPKLGYILAILQKE</sequence>
<organism evidence="2 3">
    <name type="scientific">Entomobacter blattae</name>
    <dbReference type="NCBI Taxonomy" id="2762277"/>
    <lineage>
        <taxon>Bacteria</taxon>
        <taxon>Pseudomonadati</taxon>
        <taxon>Pseudomonadota</taxon>
        <taxon>Alphaproteobacteria</taxon>
        <taxon>Acetobacterales</taxon>
        <taxon>Acetobacteraceae</taxon>
        <taxon>Entomobacter</taxon>
    </lineage>
</organism>
<accession>A0A7H1NT03</accession>
<dbReference type="Proteomes" id="UP000516349">
    <property type="component" value="Chromosome"/>
</dbReference>
<feature type="signal peptide" evidence="1">
    <location>
        <begin position="1"/>
        <end position="28"/>
    </location>
</feature>
<evidence type="ECO:0008006" key="4">
    <source>
        <dbReference type="Google" id="ProtNLM"/>
    </source>
</evidence>
<feature type="chain" id="PRO_5028928682" description="DUF3108 domain-containing protein" evidence="1">
    <location>
        <begin position="29"/>
        <end position="271"/>
    </location>
</feature>
<proteinExistence type="predicted"/>
<dbReference type="EMBL" id="CP060244">
    <property type="protein sequence ID" value="QNT78913.1"/>
    <property type="molecule type" value="Genomic_DNA"/>
</dbReference>
<evidence type="ECO:0000256" key="1">
    <source>
        <dbReference type="SAM" id="SignalP"/>
    </source>
</evidence>
<dbReference type="AlphaFoldDB" id="A0A7H1NT03"/>
<evidence type="ECO:0000313" key="2">
    <source>
        <dbReference type="EMBL" id="QNT78913.1"/>
    </source>
</evidence>
<dbReference type="InterPro" id="IPR021457">
    <property type="entry name" value="DUF3108"/>
</dbReference>